<feature type="domain" description="MurNAc-LAA" evidence="5">
    <location>
        <begin position="257"/>
        <end position="417"/>
    </location>
</feature>
<gene>
    <name evidence="6" type="ORF">GIW81_06525</name>
</gene>
<dbReference type="Pfam" id="PF11741">
    <property type="entry name" value="AMIN"/>
    <property type="match status" value="1"/>
</dbReference>
<keyword evidence="7" id="KW-1185">Reference proteome</keyword>
<evidence type="ECO:0000259" key="5">
    <source>
        <dbReference type="SMART" id="SM00646"/>
    </source>
</evidence>
<organism evidence="6 7">
    <name type="scientific">Hyphomicrobium album</name>
    <dbReference type="NCBI Taxonomy" id="2665159"/>
    <lineage>
        <taxon>Bacteria</taxon>
        <taxon>Pseudomonadati</taxon>
        <taxon>Pseudomonadota</taxon>
        <taxon>Alphaproteobacteria</taxon>
        <taxon>Hyphomicrobiales</taxon>
        <taxon>Hyphomicrobiaceae</taxon>
        <taxon>Hyphomicrobium</taxon>
    </lineage>
</organism>
<sequence length="428" mass="45586">MQKQLQHSARPRRWLAGVLIGLALGHWLIVPMPATAEPMSIHRKGAAVEAKSAEVSGDARETTFRLALSAGVRAEIFTLANPYRVVIDLPDVAFHLPDGTGEKGRGLVSAFRFGLLAEGKARVVLDTTGPVVLKRADMTPTGGKAVELKIALAQTSAQSFGAGTGAAKAGAAKAEAPPPPETRAPPALKRDRIKPVILIDAGHGGIDPGTISAGNLKEKTIVLAVAHALKQQLAAGGRYDVRMTRASDVFIPLDQRLKMSRDLAADLFISLHADAIAQKGAARTVRGATVYTLSEQASDEEAQRMADKENNSDAVAGLQTAKFQEEGEVRNILIDLLKRETSNFSADFSNTLVKGLGTSISLAGRPQRSAAFKVLRQADTPSVLVELGYMSHPEDEKLLNSAAWQRRVAVAIGTAIDSYFSKRTAKAR</sequence>
<dbReference type="GO" id="GO:0009253">
    <property type="term" value="P:peptidoglycan catabolic process"/>
    <property type="evidence" value="ECO:0007669"/>
    <property type="project" value="InterPro"/>
</dbReference>
<protein>
    <recommendedName>
        <fullName evidence="2">N-acetylmuramoyl-L-alanine amidase</fullName>
        <ecNumber evidence="2">3.5.1.28</ecNumber>
    </recommendedName>
</protein>
<dbReference type="GO" id="GO:0008745">
    <property type="term" value="F:N-acetylmuramoyl-L-alanine amidase activity"/>
    <property type="evidence" value="ECO:0007669"/>
    <property type="project" value="UniProtKB-EC"/>
</dbReference>
<evidence type="ECO:0000256" key="2">
    <source>
        <dbReference type="ARBA" id="ARBA00011901"/>
    </source>
</evidence>
<dbReference type="InterPro" id="IPR021731">
    <property type="entry name" value="AMIN_dom"/>
</dbReference>
<evidence type="ECO:0000313" key="6">
    <source>
        <dbReference type="EMBL" id="MTD93990.1"/>
    </source>
</evidence>
<name>A0A6I3KJ86_9HYPH</name>
<dbReference type="Gene3D" id="2.60.40.3500">
    <property type="match status" value="1"/>
</dbReference>
<evidence type="ECO:0000256" key="3">
    <source>
        <dbReference type="ARBA" id="ARBA00022801"/>
    </source>
</evidence>
<dbReference type="Gene3D" id="3.40.630.40">
    <property type="entry name" value="Zn-dependent exopeptidases"/>
    <property type="match status" value="1"/>
</dbReference>
<proteinExistence type="predicted"/>
<reference evidence="6 7" key="1">
    <citation type="submission" date="2019-11" db="EMBL/GenBank/DDBJ databases">
        <title>Identification of a novel strain.</title>
        <authorList>
            <person name="Xu Q."/>
            <person name="Wang G."/>
        </authorList>
    </citation>
    <scope>NUCLEOTIDE SEQUENCE [LARGE SCALE GENOMIC DNA]</scope>
    <source>
        <strain evidence="7">xq</strain>
    </source>
</reference>
<evidence type="ECO:0000256" key="1">
    <source>
        <dbReference type="ARBA" id="ARBA00001561"/>
    </source>
</evidence>
<dbReference type="Proteomes" id="UP000440694">
    <property type="component" value="Unassembled WGS sequence"/>
</dbReference>
<dbReference type="EMBL" id="WMBQ01000001">
    <property type="protein sequence ID" value="MTD93990.1"/>
    <property type="molecule type" value="Genomic_DNA"/>
</dbReference>
<feature type="region of interest" description="Disordered" evidence="4">
    <location>
        <begin position="168"/>
        <end position="189"/>
    </location>
</feature>
<dbReference type="EC" id="3.5.1.28" evidence="2"/>
<dbReference type="SMART" id="SM00646">
    <property type="entry name" value="Ami_3"/>
    <property type="match status" value="1"/>
</dbReference>
<dbReference type="InterPro" id="IPR050695">
    <property type="entry name" value="N-acetylmuramoyl_amidase_3"/>
</dbReference>
<accession>A0A6I3KJ86</accession>
<comment type="catalytic activity">
    <reaction evidence="1">
        <text>Hydrolyzes the link between N-acetylmuramoyl residues and L-amino acid residues in certain cell-wall glycopeptides.</text>
        <dbReference type="EC" id="3.5.1.28"/>
    </reaction>
</comment>
<dbReference type="InterPro" id="IPR002508">
    <property type="entry name" value="MurNAc-LAA_cat"/>
</dbReference>
<dbReference type="Pfam" id="PF01520">
    <property type="entry name" value="Amidase_3"/>
    <property type="match status" value="1"/>
</dbReference>
<dbReference type="RefSeq" id="WP_154738478.1">
    <property type="nucleotide sequence ID" value="NZ_WMBQ01000001.1"/>
</dbReference>
<dbReference type="GO" id="GO:0030288">
    <property type="term" value="C:outer membrane-bounded periplasmic space"/>
    <property type="evidence" value="ECO:0007669"/>
    <property type="project" value="TreeGrafter"/>
</dbReference>
<dbReference type="AlphaFoldDB" id="A0A6I3KJ86"/>
<evidence type="ECO:0000313" key="7">
    <source>
        <dbReference type="Proteomes" id="UP000440694"/>
    </source>
</evidence>
<comment type="caution">
    <text evidence="6">The sequence shown here is derived from an EMBL/GenBank/DDBJ whole genome shotgun (WGS) entry which is preliminary data.</text>
</comment>
<dbReference type="CDD" id="cd02696">
    <property type="entry name" value="MurNAc-LAA"/>
    <property type="match status" value="1"/>
</dbReference>
<keyword evidence="3" id="KW-0378">Hydrolase</keyword>
<dbReference type="PANTHER" id="PTHR30404">
    <property type="entry name" value="N-ACETYLMURAMOYL-L-ALANINE AMIDASE"/>
    <property type="match status" value="1"/>
</dbReference>
<dbReference type="SUPFAM" id="SSF53187">
    <property type="entry name" value="Zn-dependent exopeptidases"/>
    <property type="match status" value="1"/>
</dbReference>
<evidence type="ECO:0000256" key="4">
    <source>
        <dbReference type="SAM" id="MobiDB-lite"/>
    </source>
</evidence>
<dbReference type="PANTHER" id="PTHR30404:SF0">
    <property type="entry name" value="N-ACETYLMURAMOYL-L-ALANINE AMIDASE AMIC"/>
    <property type="match status" value="1"/>
</dbReference>